<gene>
    <name evidence="3" type="ORF">CTZ28_03630</name>
</gene>
<dbReference type="GO" id="GO:0005829">
    <property type="term" value="C:cytosol"/>
    <property type="evidence" value="ECO:0007669"/>
    <property type="project" value="UniProtKB-ARBA"/>
</dbReference>
<name>A0A3M0IE18_9ACTN</name>
<dbReference type="OrthoDB" id="9768793at2"/>
<dbReference type="InterPro" id="IPR023210">
    <property type="entry name" value="NADP_OxRdtase_dom"/>
</dbReference>
<evidence type="ECO:0000313" key="3">
    <source>
        <dbReference type="EMBL" id="RMB87035.1"/>
    </source>
</evidence>
<dbReference type="InterPro" id="IPR050523">
    <property type="entry name" value="AKR_Detox_Biosynth"/>
</dbReference>
<dbReference type="Proteomes" id="UP000270471">
    <property type="component" value="Unassembled WGS sequence"/>
</dbReference>
<feature type="domain" description="NADP-dependent oxidoreductase" evidence="2">
    <location>
        <begin position="17"/>
        <end position="311"/>
    </location>
</feature>
<keyword evidence="4" id="KW-1185">Reference proteome</keyword>
<keyword evidence="1" id="KW-0560">Oxidoreductase</keyword>
<protein>
    <submittedName>
        <fullName evidence="3">Aldo/keto reductase</fullName>
    </submittedName>
</protein>
<evidence type="ECO:0000313" key="4">
    <source>
        <dbReference type="Proteomes" id="UP000270471"/>
    </source>
</evidence>
<evidence type="ECO:0000259" key="2">
    <source>
        <dbReference type="Pfam" id="PF00248"/>
    </source>
</evidence>
<dbReference type="PRINTS" id="PR00069">
    <property type="entry name" value="ALDKETRDTASE"/>
</dbReference>
<evidence type="ECO:0000256" key="1">
    <source>
        <dbReference type="ARBA" id="ARBA00023002"/>
    </source>
</evidence>
<accession>A0A3M0IE18</accession>
<comment type="caution">
    <text evidence="3">The sequence shown here is derived from an EMBL/GenBank/DDBJ whole genome shotgun (WGS) entry which is preliminary data.</text>
</comment>
<dbReference type="AlphaFoldDB" id="A0A3M0IE18"/>
<dbReference type="PANTHER" id="PTHR43364">
    <property type="entry name" value="NADH-SPECIFIC METHYLGLYOXAL REDUCTASE-RELATED"/>
    <property type="match status" value="1"/>
</dbReference>
<dbReference type="SUPFAM" id="SSF51430">
    <property type="entry name" value="NAD(P)-linked oxidoreductase"/>
    <property type="match status" value="1"/>
</dbReference>
<dbReference type="FunFam" id="3.20.20.100:FF:000004">
    <property type="entry name" value="Oxidoreductase, aldo/keto reductase"/>
    <property type="match status" value="1"/>
</dbReference>
<dbReference type="RefSeq" id="WP_121887741.1">
    <property type="nucleotide sequence ID" value="NZ_PENI01000002.1"/>
</dbReference>
<reference evidence="3 4" key="1">
    <citation type="submission" date="2017-11" db="EMBL/GenBank/DDBJ databases">
        <title>Draft genome of actinobacteria isolated from guarana (Paullinia cupana (Mart.) Ducke.</title>
        <authorList>
            <person name="Siqueira K.A."/>
            <person name="Liotti R.G."/>
            <person name="Mendes T.A.O."/>
            <person name="Soares M.A."/>
        </authorList>
    </citation>
    <scope>NUCLEOTIDE SEQUENCE [LARGE SCALE GENOMIC DNA]</scope>
    <source>
        <strain evidence="3 4">193</strain>
    </source>
</reference>
<dbReference type="Pfam" id="PF00248">
    <property type="entry name" value="Aldo_ket_red"/>
    <property type="match status" value="1"/>
</dbReference>
<dbReference type="PANTHER" id="PTHR43364:SF4">
    <property type="entry name" value="NAD(P)-LINKED OXIDOREDUCTASE SUPERFAMILY PROTEIN"/>
    <property type="match status" value="1"/>
</dbReference>
<organism evidence="3 4">
    <name type="scientific">Streptomyces shenzhenensis</name>
    <dbReference type="NCBI Taxonomy" id="943815"/>
    <lineage>
        <taxon>Bacteria</taxon>
        <taxon>Bacillati</taxon>
        <taxon>Actinomycetota</taxon>
        <taxon>Actinomycetes</taxon>
        <taxon>Kitasatosporales</taxon>
        <taxon>Streptomycetaceae</taxon>
        <taxon>Streptomyces</taxon>
    </lineage>
</organism>
<sequence>METRILGGTGLPVSVFGFGAMNLGTWGGTDQADADRLVGQALDAGITLFDTADIYSFGESEQLLGKALGARRDDIVLATKGRNSVGDDPLTGGASRRWLYKAVENSLRRLGTDYIDLYQVHRPDWATDHDETLAALTDLQREGKIRSFGSSTYPAHAVVEAQWIARDLSLTRFTTEQVAYSVFDRCVEADIFPVAQKYRIGILIWSPLANGWLAGAVKRGHADTHRSKLGGGFDLSTPESQRKLDVVDSLQEIADELGISLAELSLAFVKSHPAVTTVLVGPRTEHHLQQNLRSADLTLDDSVLDRIDQLVAPGTDIAPADRFPVVPPQITETRLRRR</sequence>
<dbReference type="Gene3D" id="3.20.20.100">
    <property type="entry name" value="NADP-dependent oxidoreductase domain"/>
    <property type="match status" value="1"/>
</dbReference>
<proteinExistence type="predicted"/>
<dbReference type="InterPro" id="IPR020471">
    <property type="entry name" value="AKR"/>
</dbReference>
<dbReference type="InterPro" id="IPR036812">
    <property type="entry name" value="NAD(P)_OxRdtase_dom_sf"/>
</dbReference>
<dbReference type="GO" id="GO:0016491">
    <property type="term" value="F:oxidoreductase activity"/>
    <property type="evidence" value="ECO:0007669"/>
    <property type="project" value="UniProtKB-KW"/>
</dbReference>
<dbReference type="EMBL" id="PENI01000002">
    <property type="protein sequence ID" value="RMB87035.1"/>
    <property type="molecule type" value="Genomic_DNA"/>
</dbReference>